<evidence type="ECO:0000256" key="1">
    <source>
        <dbReference type="ARBA" id="ARBA00010613"/>
    </source>
</evidence>
<reference evidence="4 5" key="1">
    <citation type="journal article" date="2018" name="Int. J. Syst. Evol. Microbiol.">
        <title>Methylomusa anaerophila gen. nov., sp. nov., an anaerobic methanol-utilizing bacterium isolated from a microbial fuel cell.</title>
        <authorList>
            <person name="Amano N."/>
            <person name="Yamamuro A."/>
            <person name="Miyahara M."/>
            <person name="Kouzuma A."/>
            <person name="Abe T."/>
            <person name="Watanabe K."/>
        </authorList>
    </citation>
    <scope>NUCLEOTIDE SEQUENCE [LARGE SCALE GENOMIC DNA]</scope>
    <source>
        <strain evidence="4 5">MMFC1</strain>
    </source>
</reference>
<dbReference type="PANTHER" id="PTHR23088">
    <property type="entry name" value="NITRILASE-RELATED"/>
    <property type="match status" value="1"/>
</dbReference>
<evidence type="ECO:0000259" key="3">
    <source>
        <dbReference type="PROSITE" id="PS50263"/>
    </source>
</evidence>
<protein>
    <submittedName>
        <fullName evidence="4">2-oxoglutaramate amidase</fullName>
        <ecNumber evidence="4">3.5.1.111</ecNumber>
    </submittedName>
</protein>
<dbReference type="EMBL" id="AP018449">
    <property type="protein sequence ID" value="BBB91493.1"/>
    <property type="molecule type" value="Genomic_DNA"/>
</dbReference>
<dbReference type="Pfam" id="PF00795">
    <property type="entry name" value="CN_hydrolase"/>
    <property type="match status" value="1"/>
</dbReference>
<name>A0A348AK95_9FIRM</name>
<dbReference type="CDD" id="cd07572">
    <property type="entry name" value="nit"/>
    <property type="match status" value="1"/>
</dbReference>
<dbReference type="AlphaFoldDB" id="A0A348AK95"/>
<comment type="similarity">
    <text evidence="1">Belongs to the carbon-nitrogen hydrolase superfamily. NIT1/NIT2 family.</text>
</comment>
<dbReference type="PROSITE" id="PS50263">
    <property type="entry name" value="CN_HYDROLASE"/>
    <property type="match status" value="1"/>
</dbReference>
<dbReference type="PROSITE" id="PS01227">
    <property type="entry name" value="UPF0012"/>
    <property type="match status" value="1"/>
</dbReference>
<dbReference type="GO" id="GO:0050152">
    <property type="term" value="F:omega-amidase activity"/>
    <property type="evidence" value="ECO:0007669"/>
    <property type="project" value="TreeGrafter"/>
</dbReference>
<feature type="domain" description="CN hydrolase" evidence="3">
    <location>
        <begin position="5"/>
        <end position="251"/>
    </location>
</feature>
<dbReference type="GO" id="GO:0006528">
    <property type="term" value="P:asparagine metabolic process"/>
    <property type="evidence" value="ECO:0007669"/>
    <property type="project" value="TreeGrafter"/>
</dbReference>
<evidence type="ECO:0000256" key="2">
    <source>
        <dbReference type="ARBA" id="ARBA00022801"/>
    </source>
</evidence>
<sequence length="277" mass="30564">MGNQVKVGICQIRVETDKHTNIVKGQEMIQKAAAAGCRLIVLPEMFNCPYQSELFPVYAETYPGGPTIGMLAETAAREKVILVGGSIPERDENNRIYNTSYIFDESGKLAGRHRKVHLFDVNIKGGTVFQESLTLAAGDKLTLVDAPFATIGVAICYDVRFPEMARAMMLKGAKILVYPAAFGPVTGPLHWELLMRARAMDNQVFVIAAAPARNDMAEYKAYGHSLIVDPWARVLAAADEGETLLMVEIDLDVVDEVREELPVLKHRREGIYPDVNS</sequence>
<gene>
    <name evidence="4" type="ORF">MAMMFC1_02177</name>
</gene>
<dbReference type="InterPro" id="IPR036526">
    <property type="entry name" value="C-N_Hydrolase_sf"/>
</dbReference>
<dbReference type="SUPFAM" id="SSF56317">
    <property type="entry name" value="Carbon-nitrogen hydrolase"/>
    <property type="match status" value="1"/>
</dbReference>
<dbReference type="EC" id="3.5.1.111" evidence="4"/>
<accession>A0A348AK95</accession>
<dbReference type="RefSeq" id="WP_126308505.1">
    <property type="nucleotide sequence ID" value="NZ_AP018449.1"/>
</dbReference>
<evidence type="ECO:0000313" key="5">
    <source>
        <dbReference type="Proteomes" id="UP000276437"/>
    </source>
</evidence>
<dbReference type="InterPro" id="IPR045254">
    <property type="entry name" value="Nit1/2_C-N_Hydrolase"/>
</dbReference>
<dbReference type="GO" id="GO:0106008">
    <property type="term" value="F:2-oxoglutaramate amidase activity"/>
    <property type="evidence" value="ECO:0007669"/>
    <property type="project" value="UniProtKB-EC"/>
</dbReference>
<dbReference type="GO" id="GO:0006541">
    <property type="term" value="P:glutamine metabolic process"/>
    <property type="evidence" value="ECO:0007669"/>
    <property type="project" value="TreeGrafter"/>
</dbReference>
<dbReference type="InterPro" id="IPR001110">
    <property type="entry name" value="UPF0012_CS"/>
</dbReference>
<proteinExistence type="inferred from homology"/>
<dbReference type="InterPro" id="IPR003010">
    <property type="entry name" value="C-N_Hydrolase"/>
</dbReference>
<dbReference type="GO" id="GO:0006107">
    <property type="term" value="P:oxaloacetate metabolic process"/>
    <property type="evidence" value="ECO:0007669"/>
    <property type="project" value="TreeGrafter"/>
</dbReference>
<evidence type="ECO:0000313" key="4">
    <source>
        <dbReference type="EMBL" id="BBB91493.1"/>
    </source>
</evidence>
<dbReference type="Proteomes" id="UP000276437">
    <property type="component" value="Chromosome"/>
</dbReference>
<keyword evidence="5" id="KW-1185">Reference proteome</keyword>
<dbReference type="KEGG" id="mana:MAMMFC1_02177"/>
<dbReference type="OrthoDB" id="9811121at2"/>
<dbReference type="Gene3D" id="3.60.110.10">
    <property type="entry name" value="Carbon-nitrogen hydrolase"/>
    <property type="match status" value="1"/>
</dbReference>
<organism evidence="4 5">
    <name type="scientific">Methylomusa anaerophila</name>
    <dbReference type="NCBI Taxonomy" id="1930071"/>
    <lineage>
        <taxon>Bacteria</taxon>
        <taxon>Bacillati</taxon>
        <taxon>Bacillota</taxon>
        <taxon>Negativicutes</taxon>
        <taxon>Selenomonadales</taxon>
        <taxon>Sporomusaceae</taxon>
        <taxon>Methylomusa</taxon>
    </lineage>
</organism>
<keyword evidence="2 4" id="KW-0378">Hydrolase</keyword>
<dbReference type="PANTHER" id="PTHR23088:SF30">
    <property type="entry name" value="OMEGA-AMIDASE NIT2"/>
    <property type="match status" value="1"/>
</dbReference>